<evidence type="ECO:0000313" key="9">
    <source>
        <dbReference type="EMBL" id="SDM02089.1"/>
    </source>
</evidence>
<dbReference type="UniPathway" id="UPA00070">
    <property type="reaction ID" value="UER00119"/>
</dbReference>
<dbReference type="SUPFAM" id="SSF53271">
    <property type="entry name" value="PRTase-like"/>
    <property type="match status" value="1"/>
</dbReference>
<feature type="binding site" evidence="7">
    <location>
        <position position="97"/>
    </location>
    <ligand>
        <name>5-phospho-alpha-D-ribose 1-diphosphate</name>
        <dbReference type="ChEBI" id="CHEBI:58017"/>
        <note>ligand shared between dimeric partners</note>
    </ligand>
</feature>
<evidence type="ECO:0000256" key="7">
    <source>
        <dbReference type="HAMAP-Rule" id="MF_01208"/>
    </source>
</evidence>
<dbReference type="HAMAP" id="MF_01208">
    <property type="entry name" value="PyrE"/>
    <property type="match status" value="1"/>
</dbReference>
<evidence type="ECO:0000259" key="8">
    <source>
        <dbReference type="Pfam" id="PF00156"/>
    </source>
</evidence>
<comment type="cofactor">
    <cofactor evidence="7">
        <name>Mg(2+)</name>
        <dbReference type="ChEBI" id="CHEBI:18420"/>
    </cofactor>
</comment>
<sequence>MNKEEIKEIFREKGALQEGHFELSSGYHSDKYVQCAQVLQYPDSTQKLAQELVKSAAEFIDIEEIDVVVGPAVGGIILAYSVALEMGVRAVFSERKHDDMEFRRGQKPFSGEKALVVDDVMTTGGSLQELVDLVAVHGAETVGLAVLVDRSEEKELKLARDIPLASVFQLDLEVYSPKKCPMCSRNQPIDKPGSKTMK</sequence>
<dbReference type="GO" id="GO:0004588">
    <property type="term" value="F:orotate phosphoribosyltransferase activity"/>
    <property type="evidence" value="ECO:0007669"/>
    <property type="project" value="UniProtKB-UniRule"/>
</dbReference>
<keyword evidence="3 7" id="KW-0328">Glycosyltransferase</keyword>
<dbReference type="GO" id="GO:0000287">
    <property type="term" value="F:magnesium ion binding"/>
    <property type="evidence" value="ECO:0007669"/>
    <property type="project" value="UniProtKB-UniRule"/>
</dbReference>
<dbReference type="OrthoDB" id="9783570at2"/>
<dbReference type="PANTHER" id="PTHR19278">
    <property type="entry name" value="OROTATE PHOSPHORIBOSYLTRANSFERASE"/>
    <property type="match status" value="1"/>
</dbReference>
<feature type="binding site" evidence="7">
    <location>
        <position position="122"/>
    </location>
    <ligand>
        <name>orotate</name>
        <dbReference type="ChEBI" id="CHEBI:30839"/>
    </ligand>
</feature>
<dbReference type="InterPro" id="IPR000836">
    <property type="entry name" value="PRTase_dom"/>
</dbReference>
<dbReference type="RefSeq" id="WP_089760620.1">
    <property type="nucleotide sequence ID" value="NZ_FNGO01000014.1"/>
</dbReference>
<evidence type="ECO:0000256" key="3">
    <source>
        <dbReference type="ARBA" id="ARBA00022676"/>
    </source>
</evidence>
<comment type="function">
    <text evidence="7">Catalyzes the transfer of a ribosyl phosphate group from 5-phosphoribose 1-diphosphate to orotate, leading to the formation of orotidine monophosphate (OMP).</text>
</comment>
<keyword evidence="4 7" id="KW-0808">Transferase</keyword>
<comment type="subunit">
    <text evidence="7">Homodimer.</text>
</comment>
<feature type="binding site" evidence="7">
    <location>
        <position position="150"/>
    </location>
    <ligand>
        <name>orotate</name>
        <dbReference type="ChEBI" id="CHEBI:30839"/>
    </ligand>
</feature>
<proteinExistence type="inferred from homology"/>
<dbReference type="InterPro" id="IPR023031">
    <property type="entry name" value="OPRT"/>
</dbReference>
<comment type="similarity">
    <text evidence="7">Belongs to the purine/pyrimidine phosphoribosyltransferase family. PyrE subfamily.</text>
</comment>
<reference evidence="9 10" key="1">
    <citation type="submission" date="2016-10" db="EMBL/GenBank/DDBJ databases">
        <authorList>
            <person name="de Groot N.N."/>
        </authorList>
    </citation>
    <scope>NUCLEOTIDE SEQUENCE [LARGE SCALE GENOMIC DNA]</scope>
    <source>
        <strain evidence="9 10">SLAS-1</strain>
    </source>
</reference>
<dbReference type="InterPro" id="IPR006273">
    <property type="entry name" value="Orotate_PRibTrfase_bac"/>
</dbReference>
<feature type="binding site" description="in other chain" evidence="7">
    <location>
        <position position="96"/>
    </location>
    <ligand>
        <name>5-phospho-alpha-D-ribose 1-diphosphate</name>
        <dbReference type="ChEBI" id="CHEBI:58017"/>
        <note>ligand shared between dimeric partners</note>
    </ligand>
</feature>
<comment type="caution">
    <text evidence="7">Lacks conserved residue(s) required for the propagation of feature annotation.</text>
</comment>
<dbReference type="EMBL" id="FNGO01000014">
    <property type="protein sequence ID" value="SDM02089.1"/>
    <property type="molecule type" value="Genomic_DNA"/>
</dbReference>
<dbReference type="PANTHER" id="PTHR19278:SF9">
    <property type="entry name" value="URIDINE 5'-MONOPHOSPHATE SYNTHASE"/>
    <property type="match status" value="1"/>
</dbReference>
<dbReference type="EC" id="2.4.2.10" evidence="2 7"/>
<comment type="catalytic activity">
    <reaction evidence="7">
        <text>orotidine 5'-phosphate + diphosphate = orotate + 5-phospho-alpha-D-ribose 1-diphosphate</text>
        <dbReference type="Rhea" id="RHEA:10380"/>
        <dbReference type="ChEBI" id="CHEBI:30839"/>
        <dbReference type="ChEBI" id="CHEBI:33019"/>
        <dbReference type="ChEBI" id="CHEBI:57538"/>
        <dbReference type="ChEBI" id="CHEBI:58017"/>
        <dbReference type="EC" id="2.4.2.10"/>
    </reaction>
</comment>
<accession>A0A1G9PTM1</accession>
<dbReference type="Pfam" id="PF00156">
    <property type="entry name" value="Pribosyltran"/>
    <property type="match status" value="1"/>
</dbReference>
<keyword evidence="10" id="KW-1185">Reference proteome</keyword>
<dbReference type="GO" id="GO:0019856">
    <property type="term" value="P:pyrimidine nucleobase biosynthetic process"/>
    <property type="evidence" value="ECO:0007669"/>
    <property type="project" value="InterPro"/>
</dbReference>
<dbReference type="CDD" id="cd06223">
    <property type="entry name" value="PRTases_typeI"/>
    <property type="match status" value="1"/>
</dbReference>
<keyword evidence="5 7" id="KW-0460">Magnesium</keyword>
<dbReference type="Proteomes" id="UP000199476">
    <property type="component" value="Unassembled WGS sequence"/>
</dbReference>
<dbReference type="AlphaFoldDB" id="A0A1G9PTM1"/>
<protein>
    <recommendedName>
        <fullName evidence="2 7">Orotate phosphoribosyltransferase</fullName>
        <shortName evidence="7">OPRT</shortName>
        <shortName evidence="7">OPRTase</shortName>
        <ecNumber evidence="2 7">2.4.2.10</ecNumber>
    </recommendedName>
</protein>
<evidence type="ECO:0000256" key="4">
    <source>
        <dbReference type="ARBA" id="ARBA00022679"/>
    </source>
</evidence>
<evidence type="ECO:0000256" key="5">
    <source>
        <dbReference type="ARBA" id="ARBA00022842"/>
    </source>
</evidence>
<feature type="domain" description="Phosphoribosyltransferase" evidence="8">
    <location>
        <begin position="52"/>
        <end position="161"/>
    </location>
</feature>
<gene>
    <name evidence="7" type="primary">pyrE</name>
    <name evidence="9" type="ORF">SAMN04488692_11428</name>
</gene>
<dbReference type="Gene3D" id="3.40.50.2020">
    <property type="match status" value="1"/>
</dbReference>
<name>A0A1G9PTM1_9FIRM</name>
<feature type="binding site" evidence="7">
    <location>
        <position position="95"/>
    </location>
    <ligand>
        <name>5-phospho-alpha-D-ribose 1-diphosphate</name>
        <dbReference type="ChEBI" id="CHEBI:58017"/>
        <note>ligand shared between dimeric partners</note>
    </ligand>
</feature>
<dbReference type="GO" id="GO:0044205">
    <property type="term" value="P:'de novo' UMP biosynthetic process"/>
    <property type="evidence" value="ECO:0007669"/>
    <property type="project" value="UniProtKB-UniRule"/>
</dbReference>
<organism evidence="9 10">
    <name type="scientific">Halarsenatibacter silvermanii</name>
    <dbReference type="NCBI Taxonomy" id="321763"/>
    <lineage>
        <taxon>Bacteria</taxon>
        <taxon>Bacillati</taxon>
        <taxon>Bacillota</taxon>
        <taxon>Clostridia</taxon>
        <taxon>Halanaerobiales</taxon>
        <taxon>Halarsenatibacteraceae</taxon>
        <taxon>Halarsenatibacter</taxon>
    </lineage>
</organism>
<comment type="pathway">
    <text evidence="1 7">Pyrimidine metabolism; UMP biosynthesis via de novo pathway; UMP from orotate: step 1/2.</text>
</comment>
<dbReference type="NCBIfam" id="TIGR01367">
    <property type="entry name" value="pyrE_Therm"/>
    <property type="match status" value="1"/>
</dbReference>
<dbReference type="InterPro" id="IPR029057">
    <property type="entry name" value="PRTase-like"/>
</dbReference>
<evidence type="ECO:0000313" key="10">
    <source>
        <dbReference type="Proteomes" id="UP000199476"/>
    </source>
</evidence>
<feature type="binding site" description="in other chain" evidence="7">
    <location>
        <begin position="118"/>
        <end position="126"/>
    </location>
    <ligand>
        <name>5-phospho-alpha-D-ribose 1-diphosphate</name>
        <dbReference type="ChEBI" id="CHEBI:58017"/>
        <note>ligand shared between dimeric partners</note>
    </ligand>
</feature>
<evidence type="ECO:0000256" key="6">
    <source>
        <dbReference type="ARBA" id="ARBA00022975"/>
    </source>
</evidence>
<keyword evidence="6 7" id="KW-0665">Pyrimidine biosynthesis</keyword>
<dbReference type="STRING" id="321763.SAMN04488692_11428"/>
<evidence type="ECO:0000256" key="1">
    <source>
        <dbReference type="ARBA" id="ARBA00004889"/>
    </source>
</evidence>
<evidence type="ECO:0000256" key="2">
    <source>
        <dbReference type="ARBA" id="ARBA00011971"/>
    </source>
</evidence>